<keyword evidence="2" id="KW-1185">Reference proteome</keyword>
<dbReference type="EMBL" id="BPLQ01013974">
    <property type="protein sequence ID" value="GIY76281.1"/>
    <property type="molecule type" value="Genomic_DNA"/>
</dbReference>
<evidence type="ECO:0008006" key="3">
    <source>
        <dbReference type="Google" id="ProtNLM"/>
    </source>
</evidence>
<sequence length="89" mass="10252">MDFVEKQKRFLQHDNYKLHTAKVTKCLLEEFGWESFFIHNLLVPIKLLENVRVEKHFVEHDSGPATLKVRGKGFVQDGARSGKMPAALT</sequence>
<evidence type="ECO:0000313" key="2">
    <source>
        <dbReference type="Proteomes" id="UP001054837"/>
    </source>
</evidence>
<protein>
    <recommendedName>
        <fullName evidence="3">Histone-lysine N-methyltransferase SETMAR</fullName>
    </recommendedName>
</protein>
<name>A0AAV4W0P6_9ARAC</name>
<evidence type="ECO:0000313" key="1">
    <source>
        <dbReference type="EMBL" id="GIY76281.1"/>
    </source>
</evidence>
<organism evidence="1 2">
    <name type="scientific">Caerostris darwini</name>
    <dbReference type="NCBI Taxonomy" id="1538125"/>
    <lineage>
        <taxon>Eukaryota</taxon>
        <taxon>Metazoa</taxon>
        <taxon>Ecdysozoa</taxon>
        <taxon>Arthropoda</taxon>
        <taxon>Chelicerata</taxon>
        <taxon>Arachnida</taxon>
        <taxon>Araneae</taxon>
        <taxon>Araneomorphae</taxon>
        <taxon>Entelegynae</taxon>
        <taxon>Araneoidea</taxon>
        <taxon>Araneidae</taxon>
        <taxon>Caerostris</taxon>
    </lineage>
</organism>
<dbReference type="Proteomes" id="UP001054837">
    <property type="component" value="Unassembled WGS sequence"/>
</dbReference>
<reference evidence="1 2" key="1">
    <citation type="submission" date="2021-06" db="EMBL/GenBank/DDBJ databases">
        <title>Caerostris darwini draft genome.</title>
        <authorList>
            <person name="Kono N."/>
            <person name="Arakawa K."/>
        </authorList>
    </citation>
    <scope>NUCLEOTIDE SEQUENCE [LARGE SCALE GENOMIC DNA]</scope>
</reference>
<dbReference type="AlphaFoldDB" id="A0AAV4W0P6"/>
<proteinExistence type="predicted"/>
<accession>A0AAV4W0P6</accession>
<comment type="caution">
    <text evidence="1">The sequence shown here is derived from an EMBL/GenBank/DDBJ whole genome shotgun (WGS) entry which is preliminary data.</text>
</comment>
<gene>
    <name evidence="1" type="ORF">CDAR_557461</name>
</gene>